<dbReference type="RefSeq" id="XP_007414792.1">
    <property type="nucleotide sequence ID" value="XM_007414730.1"/>
</dbReference>
<reference evidence="7" key="1">
    <citation type="journal article" date="2011" name="Proc. Natl. Acad. Sci. U.S.A.">
        <title>Obligate biotrophy features unraveled by the genomic analysis of rust fungi.</title>
        <authorList>
            <person name="Duplessis S."/>
            <person name="Cuomo C.A."/>
            <person name="Lin Y.-C."/>
            <person name="Aerts A."/>
            <person name="Tisserant E."/>
            <person name="Veneault-Fourrey C."/>
            <person name="Joly D.L."/>
            <person name="Hacquard S."/>
            <person name="Amselem J."/>
            <person name="Cantarel B.L."/>
            <person name="Chiu R."/>
            <person name="Coutinho P.M."/>
            <person name="Feau N."/>
            <person name="Field M."/>
            <person name="Frey P."/>
            <person name="Gelhaye E."/>
            <person name="Goldberg J."/>
            <person name="Grabherr M.G."/>
            <person name="Kodira C.D."/>
            <person name="Kohler A."/>
            <person name="Kuees U."/>
            <person name="Lindquist E.A."/>
            <person name="Lucas S.M."/>
            <person name="Mago R."/>
            <person name="Mauceli E."/>
            <person name="Morin E."/>
            <person name="Murat C."/>
            <person name="Pangilinan J.L."/>
            <person name="Park R."/>
            <person name="Pearson M."/>
            <person name="Quesneville H."/>
            <person name="Rouhier N."/>
            <person name="Sakthikumar S."/>
            <person name="Salamov A.A."/>
            <person name="Schmutz J."/>
            <person name="Selles B."/>
            <person name="Shapiro H."/>
            <person name="Tanguay P."/>
            <person name="Tuskan G.A."/>
            <person name="Henrissat B."/>
            <person name="Van de Peer Y."/>
            <person name="Rouze P."/>
            <person name="Ellis J.G."/>
            <person name="Dodds P.N."/>
            <person name="Schein J.E."/>
            <person name="Zhong S."/>
            <person name="Hamelin R.C."/>
            <person name="Grigoriev I.V."/>
            <person name="Szabo L.J."/>
            <person name="Martin F."/>
        </authorList>
    </citation>
    <scope>NUCLEOTIDE SEQUENCE [LARGE SCALE GENOMIC DNA]</scope>
    <source>
        <strain evidence="7">98AG31 / pathotype 3-4-7</strain>
    </source>
</reference>
<name>F4S0D8_MELLP</name>
<dbReference type="eggNOG" id="ENOG502S7YM">
    <property type="taxonomic scope" value="Eukaryota"/>
</dbReference>
<dbReference type="AlphaFoldDB" id="F4S0D8"/>
<proteinExistence type="inferred from homology"/>
<dbReference type="STRING" id="747676.F4S0D8"/>
<evidence type="ECO:0000313" key="7">
    <source>
        <dbReference type="Proteomes" id="UP000001072"/>
    </source>
</evidence>
<feature type="domain" description="Small ribosomal subunit protein mS41 SAM" evidence="5">
    <location>
        <begin position="88"/>
        <end position="144"/>
    </location>
</feature>
<evidence type="ECO:0000259" key="5">
    <source>
        <dbReference type="SMART" id="SM01238"/>
    </source>
</evidence>
<dbReference type="KEGG" id="mlr:MELLADRAFT_110614"/>
<dbReference type="GO" id="GO:0005739">
    <property type="term" value="C:mitochondrion"/>
    <property type="evidence" value="ECO:0007669"/>
    <property type="project" value="UniProtKB-SubCell"/>
</dbReference>
<accession>F4S0D8</accession>
<protein>
    <recommendedName>
        <fullName evidence="4">Small ribosomal subunit protein mS41</fullName>
    </recommendedName>
</protein>
<sequence length="183" mass="21081">MINQIKKLNPFIKSISHSSNQFKNQFHSSIPSSQLTSTSTSIPNQISIKNHISNQPQSQSQSLIKFKPFINKPAPERIPNPHHSIETVEKFLSSLKRPNLLDLKSKFDSWNQFFESNGTLLKSKSINPKERRYLLWAMELFRHGKDPKEFAVKLKKKKVIRGWGPRVQNGKRLRGKPGGRITL</sequence>
<evidence type="ECO:0000313" key="6">
    <source>
        <dbReference type="EMBL" id="EGG01958.1"/>
    </source>
</evidence>
<comment type="subcellular location">
    <subcellularLocation>
        <location evidence="1">Mitochondrion</location>
    </subcellularLocation>
</comment>
<evidence type="ECO:0000256" key="2">
    <source>
        <dbReference type="ARBA" id="ARBA00010492"/>
    </source>
</evidence>
<dbReference type="Pfam" id="PF09597">
    <property type="entry name" value="SAM_Ribosomal_mS41"/>
    <property type="match status" value="1"/>
</dbReference>
<dbReference type="OrthoDB" id="18595at2759"/>
<dbReference type="GeneID" id="18924132"/>
<dbReference type="HOGENOM" id="CLU_126679_0_0_1"/>
<dbReference type="InParanoid" id="F4S0D8"/>
<keyword evidence="3" id="KW-0496">Mitochondrion</keyword>
<evidence type="ECO:0000256" key="3">
    <source>
        <dbReference type="ARBA" id="ARBA00023128"/>
    </source>
</evidence>
<organism evidence="7">
    <name type="scientific">Melampsora larici-populina (strain 98AG31 / pathotype 3-4-7)</name>
    <name type="common">Poplar leaf rust fungus</name>
    <dbReference type="NCBI Taxonomy" id="747676"/>
    <lineage>
        <taxon>Eukaryota</taxon>
        <taxon>Fungi</taxon>
        <taxon>Dikarya</taxon>
        <taxon>Basidiomycota</taxon>
        <taxon>Pucciniomycotina</taxon>
        <taxon>Pucciniomycetes</taxon>
        <taxon>Pucciniales</taxon>
        <taxon>Melampsoraceae</taxon>
        <taxon>Melampsora</taxon>
    </lineage>
</organism>
<dbReference type="InterPro" id="IPR019083">
    <property type="entry name" value="SAM_Ribosomal_mS41"/>
</dbReference>
<dbReference type="InterPro" id="IPR039603">
    <property type="entry name" value="Ribosomal_mS41"/>
</dbReference>
<dbReference type="Proteomes" id="UP000001072">
    <property type="component" value="Unassembled WGS sequence"/>
</dbReference>
<dbReference type="PANTHER" id="PTHR28235">
    <property type="entry name" value="PROTEIN FYV4, MITOCHONDRIAL"/>
    <property type="match status" value="1"/>
</dbReference>
<dbReference type="SMART" id="SM01238">
    <property type="entry name" value="IGR"/>
    <property type="match status" value="1"/>
</dbReference>
<gene>
    <name evidence="6" type="ORF">MELLADRAFT_110614</name>
</gene>
<dbReference type="EMBL" id="GL883134">
    <property type="protein sequence ID" value="EGG01958.1"/>
    <property type="molecule type" value="Genomic_DNA"/>
</dbReference>
<keyword evidence="7" id="KW-1185">Reference proteome</keyword>
<evidence type="ECO:0000256" key="1">
    <source>
        <dbReference type="ARBA" id="ARBA00004173"/>
    </source>
</evidence>
<dbReference type="PANTHER" id="PTHR28235:SF1">
    <property type="entry name" value="SMALL RIBOSOMAL SUBUNIT PROTEIN MS41"/>
    <property type="match status" value="1"/>
</dbReference>
<dbReference type="VEuPathDB" id="FungiDB:MELLADRAFT_110614"/>
<comment type="similarity">
    <text evidence="2">Belongs to the mitochondrion-specific ribosomal protein mS41 family.</text>
</comment>
<evidence type="ECO:0000256" key="4">
    <source>
        <dbReference type="ARBA" id="ARBA00035129"/>
    </source>
</evidence>